<feature type="compositionally biased region" description="Low complexity" evidence="1">
    <location>
        <begin position="7"/>
        <end position="16"/>
    </location>
</feature>
<proteinExistence type="predicted"/>
<dbReference type="EMBL" id="CVRI01000029">
    <property type="protein sequence ID" value="CRK92497.1"/>
    <property type="molecule type" value="Genomic_DNA"/>
</dbReference>
<evidence type="ECO:0000256" key="1">
    <source>
        <dbReference type="SAM" id="MobiDB-lite"/>
    </source>
</evidence>
<feature type="compositionally biased region" description="Low complexity" evidence="1">
    <location>
        <begin position="64"/>
        <end position="91"/>
    </location>
</feature>
<feature type="region of interest" description="Disordered" evidence="1">
    <location>
        <begin position="48"/>
        <end position="136"/>
    </location>
</feature>
<keyword evidence="3" id="KW-1185">Reference proteome</keyword>
<organism evidence="2 3">
    <name type="scientific">Clunio marinus</name>
    <dbReference type="NCBI Taxonomy" id="568069"/>
    <lineage>
        <taxon>Eukaryota</taxon>
        <taxon>Metazoa</taxon>
        <taxon>Ecdysozoa</taxon>
        <taxon>Arthropoda</taxon>
        <taxon>Hexapoda</taxon>
        <taxon>Insecta</taxon>
        <taxon>Pterygota</taxon>
        <taxon>Neoptera</taxon>
        <taxon>Endopterygota</taxon>
        <taxon>Diptera</taxon>
        <taxon>Nematocera</taxon>
        <taxon>Chironomoidea</taxon>
        <taxon>Chironomidae</taxon>
        <taxon>Clunio</taxon>
    </lineage>
</organism>
<protein>
    <submittedName>
        <fullName evidence="2">CLUMA_CG006048, isoform A</fullName>
    </submittedName>
</protein>
<dbReference type="Proteomes" id="UP000183832">
    <property type="component" value="Unassembled WGS sequence"/>
</dbReference>
<sequence length="158" mass="17526">MQLRVISVTSTTTEAPESSEEEVTRPPINCCLGKSKAARKCCSLRTSTTTEEPYESEEETIKPSKTCCTNSKTTTIAPGSSEESGSSTKTTKCPRRPIICPSKRTRSHPWLATSSENGSDEVDPRTYTDRKKHKNKQNNPFDHCPCVDFRVALAQVMH</sequence>
<evidence type="ECO:0000313" key="2">
    <source>
        <dbReference type="EMBL" id="CRK92497.1"/>
    </source>
</evidence>
<feature type="region of interest" description="Disordered" evidence="1">
    <location>
        <begin position="1"/>
        <end position="27"/>
    </location>
</feature>
<name>A0A1J1I295_9DIPT</name>
<gene>
    <name evidence="2" type="ORF">CLUMA_CG006048</name>
</gene>
<dbReference type="AlphaFoldDB" id="A0A1J1I295"/>
<accession>A0A1J1I295</accession>
<evidence type="ECO:0000313" key="3">
    <source>
        <dbReference type="Proteomes" id="UP000183832"/>
    </source>
</evidence>
<reference evidence="2 3" key="1">
    <citation type="submission" date="2015-04" db="EMBL/GenBank/DDBJ databases">
        <authorList>
            <person name="Syromyatnikov M.Y."/>
            <person name="Popov V.N."/>
        </authorList>
    </citation>
    <scope>NUCLEOTIDE SEQUENCE [LARGE SCALE GENOMIC DNA]</scope>
</reference>